<dbReference type="Gene3D" id="3.40.50.300">
    <property type="entry name" value="P-loop containing nucleotide triphosphate hydrolases"/>
    <property type="match status" value="2"/>
</dbReference>
<evidence type="ECO:0000256" key="2">
    <source>
        <dbReference type="ARBA" id="ARBA00023125"/>
    </source>
</evidence>
<dbReference type="GO" id="GO:0000724">
    <property type="term" value="P:double-strand break repair via homologous recombination"/>
    <property type="evidence" value="ECO:0007669"/>
    <property type="project" value="TreeGrafter"/>
</dbReference>
<dbReference type="SUPFAM" id="SSF52540">
    <property type="entry name" value="P-loop containing nucleoside triphosphate hydrolases"/>
    <property type="match status" value="2"/>
</dbReference>
<feature type="non-terminal residue" evidence="7">
    <location>
        <position position="944"/>
    </location>
</feature>
<dbReference type="GO" id="GO:0005694">
    <property type="term" value="C:chromosome"/>
    <property type="evidence" value="ECO:0007669"/>
    <property type="project" value="TreeGrafter"/>
</dbReference>
<dbReference type="InterPro" id="IPR027417">
    <property type="entry name" value="P-loop_NTPase"/>
</dbReference>
<accession>A0A9N9EQ97</accession>
<feature type="domain" description="Helicase C-terminal" evidence="6">
    <location>
        <begin position="861"/>
        <end position="944"/>
    </location>
</feature>
<dbReference type="GO" id="GO:0009378">
    <property type="term" value="F:four-way junction helicase activity"/>
    <property type="evidence" value="ECO:0007669"/>
    <property type="project" value="TreeGrafter"/>
</dbReference>
<dbReference type="GO" id="GO:0003677">
    <property type="term" value="F:DNA binding"/>
    <property type="evidence" value="ECO:0007669"/>
    <property type="project" value="UniProtKB-KW"/>
</dbReference>
<dbReference type="PROSITE" id="PS51194">
    <property type="entry name" value="HELICASE_CTER"/>
    <property type="match status" value="1"/>
</dbReference>
<reference evidence="7" key="1">
    <citation type="submission" date="2021-06" db="EMBL/GenBank/DDBJ databases">
        <authorList>
            <person name="Kallberg Y."/>
            <person name="Tangrot J."/>
            <person name="Rosling A."/>
        </authorList>
    </citation>
    <scope>NUCLEOTIDE SEQUENCE</scope>
    <source>
        <strain evidence="7">UK204</strain>
    </source>
</reference>
<evidence type="ECO:0000313" key="8">
    <source>
        <dbReference type="Proteomes" id="UP000789570"/>
    </source>
</evidence>
<comment type="caution">
    <text evidence="7">The sequence shown here is derived from an EMBL/GenBank/DDBJ whole genome shotgun (WGS) entry which is preliminary data.</text>
</comment>
<keyword evidence="2" id="KW-0238">DNA-binding</keyword>
<evidence type="ECO:0000256" key="5">
    <source>
        <dbReference type="ARBA" id="ARBA00034808"/>
    </source>
</evidence>
<dbReference type="Pfam" id="PF00271">
    <property type="entry name" value="Helicase_C"/>
    <property type="match status" value="1"/>
</dbReference>
<dbReference type="OrthoDB" id="2420210at2759"/>
<dbReference type="AlphaFoldDB" id="A0A9N9EQ97"/>
<dbReference type="InterPro" id="IPR001650">
    <property type="entry name" value="Helicase_C-like"/>
</dbReference>
<evidence type="ECO:0000313" key="7">
    <source>
        <dbReference type="EMBL" id="CAG8687197.1"/>
    </source>
</evidence>
<dbReference type="EMBL" id="CAJVPQ010006581">
    <property type="protein sequence ID" value="CAG8687197.1"/>
    <property type="molecule type" value="Genomic_DNA"/>
</dbReference>
<dbReference type="PANTHER" id="PTHR13710:SF105">
    <property type="entry name" value="ATP-DEPENDENT DNA HELICASE Q1"/>
    <property type="match status" value="1"/>
</dbReference>
<dbReference type="GO" id="GO:0043138">
    <property type="term" value="F:3'-5' DNA helicase activity"/>
    <property type="evidence" value="ECO:0007669"/>
    <property type="project" value="UniProtKB-EC"/>
</dbReference>
<dbReference type="EC" id="5.6.2.4" evidence="5"/>
<proteinExistence type="inferred from homology"/>
<keyword evidence="8" id="KW-1185">Reference proteome</keyword>
<dbReference type="Proteomes" id="UP000789570">
    <property type="component" value="Unassembled WGS sequence"/>
</dbReference>
<organism evidence="7 8">
    <name type="scientific">Funneliformis caledonium</name>
    <dbReference type="NCBI Taxonomy" id="1117310"/>
    <lineage>
        <taxon>Eukaryota</taxon>
        <taxon>Fungi</taxon>
        <taxon>Fungi incertae sedis</taxon>
        <taxon>Mucoromycota</taxon>
        <taxon>Glomeromycotina</taxon>
        <taxon>Glomeromycetes</taxon>
        <taxon>Glomerales</taxon>
        <taxon>Glomeraceae</taxon>
        <taxon>Funneliformis</taxon>
    </lineage>
</organism>
<evidence type="ECO:0000256" key="1">
    <source>
        <dbReference type="ARBA" id="ARBA00005446"/>
    </source>
</evidence>
<sequence length="944" mass="109050">MSRSWYQFLIQKNPSNYKNYQRINKSWFVIDFSSEFEVLSLHRKLFEFSIKKNFHYDLEKAQIQITNAGYIHLQNNAFDESSWIPLLPDYTVYTSLEGKFFKFFIKREENSLYFVWQEFRKDFTFTSCNAEGQEKLGFHLMIKHYNLKNTSLTSILGLNESTIIEILQRTVHKELEKIYDNEENSIFCRISLEVNGKNITPESTQALMLKDKVIQLQNERSNLDNKTDLNQKSEKIKKAVYDILDEKNLGSTILISIEQYLSLVLFHPCSHCYNTNFHSKSCHVSYTGINFSHLVVAAALANAVIGITTQSCRWSYHQYQSQMFPTIISRAVDSAKQALNAAISYANTKQKKSLIVGFDCSWSHSRNAGQASGEFIYLDDLEAVVAFYVVEKSHIITKKGKVGASADEKIIVQKGNFDTSSHQMKHAILIALLEKITPILEESDLLLEVCVDGDLDSNKTLANVPVFEQYIMRYFNGCVFAAGLKKKNNKLDVPTNEELRYIQVEGLIQHLLNNHNLCWKEVCWHKENEELQLQSPTLQSFTKTEIKGFRQMLLTIFKLPIQQSLVTQYRTTYNEAFNQKILRFLDKRIDFWASYKARYALIIIDNNEGLNCMMRTVREAAQSHDFSLYDQSNIIKFTGERQSQLDCNRNNIAKRNQERACNDDDLKSNIYNRTGWWECLLNKNYIPSGEKHILDSKELIILVAKQIFGYNQLREEQLEAIETYLDSKDTLVSIKIGGGNPFRELVCLGILCTSIYANSIQGKSEQAKIFEEIALGFTKFIIDEAHCILDYSNFRESWKNLGLLKKNWPMVPIMLLTATCIYQDVQDIRISLKISVENFAIIRDSYRNFQKKDNCEIFLNELINLIKKYENGRAIIYCAIQSGCDNLFAILQPLLPDKNLAVYHGGLGDEQRESIMSHWKDHKIKIMIGTNAFGMGINSSDVYL</sequence>
<comment type="catalytic activity">
    <reaction evidence="4">
        <text>Couples ATP hydrolysis with the unwinding of duplex DNA by translocating in the 3'-5' direction.</text>
        <dbReference type="EC" id="5.6.2.4"/>
    </reaction>
</comment>
<comment type="similarity">
    <text evidence="1">Belongs to the helicase family. RecQ subfamily.</text>
</comment>
<dbReference type="GO" id="GO:0005737">
    <property type="term" value="C:cytoplasm"/>
    <property type="evidence" value="ECO:0007669"/>
    <property type="project" value="TreeGrafter"/>
</dbReference>
<name>A0A9N9EQ97_9GLOM</name>
<evidence type="ECO:0000259" key="6">
    <source>
        <dbReference type="PROSITE" id="PS51194"/>
    </source>
</evidence>
<dbReference type="PANTHER" id="PTHR13710">
    <property type="entry name" value="DNA HELICASE RECQ FAMILY MEMBER"/>
    <property type="match status" value="1"/>
</dbReference>
<evidence type="ECO:0000256" key="3">
    <source>
        <dbReference type="ARBA" id="ARBA00023235"/>
    </source>
</evidence>
<protein>
    <recommendedName>
        <fullName evidence="5">DNA 3'-5' helicase</fullName>
        <ecNumber evidence="5">5.6.2.4</ecNumber>
    </recommendedName>
</protein>
<keyword evidence="3" id="KW-0413">Isomerase</keyword>
<gene>
    <name evidence="7" type="ORF">FCALED_LOCUS12764</name>
</gene>
<evidence type="ECO:0000256" key="4">
    <source>
        <dbReference type="ARBA" id="ARBA00034617"/>
    </source>
</evidence>